<evidence type="ECO:0000259" key="10">
    <source>
        <dbReference type="Pfam" id="PF02706"/>
    </source>
</evidence>
<proteinExistence type="inferred from homology"/>
<evidence type="ECO:0000256" key="6">
    <source>
        <dbReference type="ARBA" id="ARBA00022840"/>
    </source>
</evidence>
<keyword evidence="5" id="KW-0547">Nucleotide-binding</keyword>
<evidence type="ECO:0000256" key="8">
    <source>
        <dbReference type="ARBA" id="ARBA00023136"/>
    </source>
</evidence>
<dbReference type="Gene3D" id="3.40.50.300">
    <property type="entry name" value="P-loop containing nucleotide triphosphate hydrolases"/>
    <property type="match status" value="1"/>
</dbReference>
<keyword evidence="12" id="KW-1185">Reference proteome</keyword>
<evidence type="ECO:0000256" key="3">
    <source>
        <dbReference type="ARBA" id="ARBA00022475"/>
    </source>
</evidence>
<evidence type="ECO:0000256" key="1">
    <source>
        <dbReference type="ARBA" id="ARBA00004651"/>
    </source>
</evidence>
<evidence type="ECO:0000256" key="7">
    <source>
        <dbReference type="ARBA" id="ARBA00022989"/>
    </source>
</evidence>
<evidence type="ECO:0000256" key="5">
    <source>
        <dbReference type="ARBA" id="ARBA00022741"/>
    </source>
</evidence>
<dbReference type="AlphaFoldDB" id="A0A495A1G8"/>
<dbReference type="InterPro" id="IPR050445">
    <property type="entry name" value="Bact_polysacc_biosynth/exp"/>
</dbReference>
<comment type="caution">
    <text evidence="11">The sequence shown here is derived from an EMBL/GenBank/DDBJ whole genome shotgun (WGS) entry which is preliminary data.</text>
</comment>
<dbReference type="Pfam" id="PF06564">
    <property type="entry name" value="CBP_BcsQ"/>
    <property type="match status" value="1"/>
</dbReference>
<keyword evidence="8 9" id="KW-0472">Membrane</keyword>
<accession>A0A495A1G8</accession>
<dbReference type="InterPro" id="IPR005702">
    <property type="entry name" value="Wzc-like_C"/>
</dbReference>
<feature type="transmembrane region" description="Helical" evidence="9">
    <location>
        <begin position="187"/>
        <end position="212"/>
    </location>
</feature>
<dbReference type="CDD" id="cd05387">
    <property type="entry name" value="BY-kinase"/>
    <property type="match status" value="1"/>
</dbReference>
<evidence type="ECO:0000313" key="12">
    <source>
        <dbReference type="Proteomes" id="UP000249516"/>
    </source>
</evidence>
<comment type="similarity">
    <text evidence="2">Belongs to the CpsC/CapA family.</text>
</comment>
<evidence type="ECO:0000256" key="4">
    <source>
        <dbReference type="ARBA" id="ARBA00022692"/>
    </source>
</evidence>
<keyword evidence="3" id="KW-1003">Cell membrane</keyword>
<dbReference type="Proteomes" id="UP000249516">
    <property type="component" value="Unassembled WGS sequence"/>
</dbReference>
<evidence type="ECO:0000256" key="9">
    <source>
        <dbReference type="SAM" id="Phobius"/>
    </source>
</evidence>
<dbReference type="GO" id="GO:0004713">
    <property type="term" value="F:protein tyrosine kinase activity"/>
    <property type="evidence" value="ECO:0007669"/>
    <property type="project" value="TreeGrafter"/>
</dbReference>
<gene>
    <name evidence="11" type="ORF">C1C97_011910</name>
</gene>
<dbReference type="EMBL" id="PNJG02000006">
    <property type="protein sequence ID" value="RKQ33115.1"/>
    <property type="molecule type" value="Genomic_DNA"/>
</dbReference>
<keyword evidence="7 9" id="KW-1133">Transmembrane helix</keyword>
<organism evidence="11 12">
    <name type="scientific">Kocuria tytonis</name>
    <dbReference type="NCBI Taxonomy" id="2054280"/>
    <lineage>
        <taxon>Bacteria</taxon>
        <taxon>Bacillati</taxon>
        <taxon>Actinomycetota</taxon>
        <taxon>Actinomycetes</taxon>
        <taxon>Micrococcales</taxon>
        <taxon>Micrococcaceae</taxon>
        <taxon>Kocuria</taxon>
    </lineage>
</organism>
<dbReference type="PANTHER" id="PTHR32309">
    <property type="entry name" value="TYROSINE-PROTEIN KINASE"/>
    <property type="match status" value="1"/>
</dbReference>
<comment type="subcellular location">
    <subcellularLocation>
        <location evidence="1">Cell membrane</location>
        <topology evidence="1">Multi-pass membrane protein</topology>
    </subcellularLocation>
</comment>
<protein>
    <recommendedName>
        <fullName evidence="10">Polysaccharide chain length determinant N-terminal domain-containing protein</fullName>
    </recommendedName>
</protein>
<evidence type="ECO:0000313" key="11">
    <source>
        <dbReference type="EMBL" id="RKQ33115.1"/>
    </source>
</evidence>
<name>A0A495A1G8_9MICC</name>
<dbReference type="GO" id="GO:0005886">
    <property type="term" value="C:plasma membrane"/>
    <property type="evidence" value="ECO:0007669"/>
    <property type="project" value="UniProtKB-SubCell"/>
</dbReference>
<reference evidence="11 12" key="1">
    <citation type="submission" date="2018-10" db="EMBL/GenBank/DDBJ databases">
        <title>Kocuria tytouropygialis sp. nov., isolated from the uropygial gland of an American barn owl (Tyto furcata).</title>
        <authorList>
            <person name="Braun M.S."/>
            <person name="Wang E."/>
            <person name="Zimmermann S."/>
            <person name="Wagner H."/>
            <person name="Wink M."/>
        </authorList>
    </citation>
    <scope>NUCLEOTIDE SEQUENCE [LARGE SCALE GENOMIC DNA]</scope>
    <source>
        <strain evidence="11 12">442</strain>
    </source>
</reference>
<dbReference type="SUPFAM" id="SSF52540">
    <property type="entry name" value="P-loop containing nucleoside triphosphate hydrolases"/>
    <property type="match status" value="1"/>
</dbReference>
<evidence type="ECO:0000256" key="2">
    <source>
        <dbReference type="ARBA" id="ARBA00006683"/>
    </source>
</evidence>
<feature type="domain" description="Polysaccharide chain length determinant N-terminal" evidence="10">
    <location>
        <begin position="14"/>
        <end position="101"/>
    </location>
</feature>
<dbReference type="InterPro" id="IPR027417">
    <property type="entry name" value="P-loop_NTPase"/>
</dbReference>
<dbReference type="InterPro" id="IPR003856">
    <property type="entry name" value="LPS_length_determ_N"/>
</dbReference>
<keyword evidence="4 9" id="KW-0812">Transmembrane</keyword>
<sequence length="461" mass="48325">MPPIRHDKGLGGRMTLRDYVDVMKRWWKVIAALTLVGALAGGLLSLVLPAKYVATAQLYVSIPTSDSATELNQAATYLSRELKSYATVATSPYVLEPVAKDTGVGKSVADLQSMLDVTNPTATSIIQVDASAETPDEAEKVANGVAKELTEGVGSLSPEVANRAGAVKATVLSKAQRPDKASGIPSWTYPLIGLAVGALIGVVLAFIMGSLVRRPRTAEELRRIPGASLVASVPRVKTLSDARSFEPAALERSASGESTPQITALRSRLQQRHAEVLPQVDGCAVLTVTGDRSGDGATTVALELARSFVGLGSRVALVDAHLADRGMTELLAQQTHLGICDLVEHRAPANQSTVQLEQGLTFLPAGSPTSRSSDLVCSEPMVALIQELRAEFDVVILDCSPLGESADAVVLGELSDEILLVTVPGGVSSDRLQTAVEGFRGAPVSIVANKVRSSRGRSGLV</sequence>
<dbReference type="InterPro" id="IPR017746">
    <property type="entry name" value="Cellulose_synthase_operon_BcsQ"/>
</dbReference>
<dbReference type="Pfam" id="PF02706">
    <property type="entry name" value="Wzz"/>
    <property type="match status" value="1"/>
</dbReference>
<dbReference type="PANTHER" id="PTHR32309:SF13">
    <property type="entry name" value="FERRIC ENTEROBACTIN TRANSPORT PROTEIN FEPE"/>
    <property type="match status" value="1"/>
</dbReference>
<keyword evidence="6" id="KW-0067">ATP-binding</keyword>